<keyword evidence="3" id="KW-1185">Reference proteome</keyword>
<gene>
    <name evidence="2" type="ORF">KIW84_065083</name>
</gene>
<feature type="compositionally biased region" description="Basic and acidic residues" evidence="1">
    <location>
        <begin position="75"/>
        <end position="91"/>
    </location>
</feature>
<accession>A0A9D4WFR0</accession>
<name>A0A9D4WFR0_PEA</name>
<evidence type="ECO:0000313" key="2">
    <source>
        <dbReference type="EMBL" id="KAI5400000.1"/>
    </source>
</evidence>
<dbReference type="EMBL" id="JAMSHJ010000006">
    <property type="protein sequence ID" value="KAI5400000.1"/>
    <property type="molecule type" value="Genomic_DNA"/>
</dbReference>
<dbReference type="AlphaFoldDB" id="A0A9D4WFR0"/>
<evidence type="ECO:0000313" key="3">
    <source>
        <dbReference type="Proteomes" id="UP001058974"/>
    </source>
</evidence>
<dbReference type="Proteomes" id="UP001058974">
    <property type="component" value="Chromosome 6"/>
</dbReference>
<dbReference type="PROSITE" id="PS51257">
    <property type="entry name" value="PROKAR_LIPOPROTEIN"/>
    <property type="match status" value="1"/>
</dbReference>
<proteinExistence type="predicted"/>
<organism evidence="2 3">
    <name type="scientific">Pisum sativum</name>
    <name type="common">Garden pea</name>
    <name type="synonym">Lathyrus oleraceus</name>
    <dbReference type="NCBI Taxonomy" id="3888"/>
    <lineage>
        <taxon>Eukaryota</taxon>
        <taxon>Viridiplantae</taxon>
        <taxon>Streptophyta</taxon>
        <taxon>Embryophyta</taxon>
        <taxon>Tracheophyta</taxon>
        <taxon>Spermatophyta</taxon>
        <taxon>Magnoliopsida</taxon>
        <taxon>eudicotyledons</taxon>
        <taxon>Gunneridae</taxon>
        <taxon>Pentapetalae</taxon>
        <taxon>rosids</taxon>
        <taxon>fabids</taxon>
        <taxon>Fabales</taxon>
        <taxon>Fabaceae</taxon>
        <taxon>Papilionoideae</taxon>
        <taxon>50 kb inversion clade</taxon>
        <taxon>NPAAA clade</taxon>
        <taxon>Hologalegina</taxon>
        <taxon>IRL clade</taxon>
        <taxon>Fabeae</taxon>
        <taxon>Lathyrus</taxon>
    </lineage>
</organism>
<protein>
    <submittedName>
        <fullName evidence="2">Uncharacterized protein</fullName>
    </submittedName>
</protein>
<dbReference type="Gramene" id="Psat06G0508300-T1">
    <property type="protein sequence ID" value="KAI5400000.1"/>
    <property type="gene ID" value="KIW84_065083"/>
</dbReference>
<comment type="caution">
    <text evidence="2">The sequence shown here is derived from an EMBL/GenBank/DDBJ whole genome shotgun (WGS) entry which is preliminary data.</text>
</comment>
<sequence length="188" mass="20618">MDLRLLLDRFCRLPSLSIGVYALGLGCPPNTADKVAKLQPANIRAAPFGIPLHSLFEAKGIADGDQENISISCGGRDKQISERTHTGKEENSLATATKDQSSETLYQALDSEKDIQQRDFVQQMMDSLPGPSCEINRKLLFLESSLVLAKRPNSKKRLVSAGILSELCGNNIHQGPKVAFQDLRNEKP</sequence>
<reference evidence="2 3" key="1">
    <citation type="journal article" date="2022" name="Nat. Genet.">
        <title>Improved pea reference genome and pan-genome highlight genomic features and evolutionary characteristics.</title>
        <authorList>
            <person name="Yang T."/>
            <person name="Liu R."/>
            <person name="Luo Y."/>
            <person name="Hu S."/>
            <person name="Wang D."/>
            <person name="Wang C."/>
            <person name="Pandey M.K."/>
            <person name="Ge S."/>
            <person name="Xu Q."/>
            <person name="Li N."/>
            <person name="Li G."/>
            <person name="Huang Y."/>
            <person name="Saxena R.K."/>
            <person name="Ji Y."/>
            <person name="Li M."/>
            <person name="Yan X."/>
            <person name="He Y."/>
            <person name="Liu Y."/>
            <person name="Wang X."/>
            <person name="Xiang C."/>
            <person name="Varshney R.K."/>
            <person name="Ding H."/>
            <person name="Gao S."/>
            <person name="Zong X."/>
        </authorList>
    </citation>
    <scope>NUCLEOTIDE SEQUENCE [LARGE SCALE GENOMIC DNA]</scope>
    <source>
        <strain evidence="2 3">cv. Zhongwan 6</strain>
    </source>
</reference>
<feature type="region of interest" description="Disordered" evidence="1">
    <location>
        <begin position="75"/>
        <end position="100"/>
    </location>
</feature>
<evidence type="ECO:0000256" key="1">
    <source>
        <dbReference type="SAM" id="MobiDB-lite"/>
    </source>
</evidence>